<evidence type="ECO:0000313" key="10">
    <source>
        <dbReference type="Proteomes" id="UP000280960"/>
    </source>
</evidence>
<dbReference type="InterPro" id="IPR042070">
    <property type="entry name" value="PucR_C-HTH_sf"/>
</dbReference>
<dbReference type="GO" id="GO:0003677">
    <property type="term" value="F:DNA binding"/>
    <property type="evidence" value="ECO:0007669"/>
    <property type="project" value="UniProtKB-KW"/>
</dbReference>
<feature type="domain" description="CdaR GGDEF-like" evidence="8">
    <location>
        <begin position="307"/>
        <end position="432"/>
    </location>
</feature>
<dbReference type="EMBL" id="CP033169">
    <property type="protein sequence ID" value="AYO29735.1"/>
    <property type="molecule type" value="Genomic_DNA"/>
</dbReference>
<dbReference type="AlphaFoldDB" id="A0A3G2R337"/>
<dbReference type="InterPro" id="IPR025736">
    <property type="entry name" value="PucR_C-HTH_dom"/>
</dbReference>
<dbReference type="InterPro" id="IPR051448">
    <property type="entry name" value="CdaR-like_regulators"/>
</dbReference>
<proteinExistence type="inferred from homology"/>
<dbReference type="InterPro" id="IPR012914">
    <property type="entry name" value="PucR_dom"/>
</dbReference>
<keyword evidence="3" id="KW-0238">DNA-binding</keyword>
<feature type="domain" description="Global transcriptional regulator CodY N-terminal" evidence="5">
    <location>
        <begin position="157"/>
        <end position="294"/>
    </location>
</feature>
<organism evidence="9 10">
    <name type="scientific">Biomaibacter acetigenes</name>
    <dbReference type="NCBI Taxonomy" id="2316383"/>
    <lineage>
        <taxon>Bacteria</taxon>
        <taxon>Bacillati</taxon>
        <taxon>Bacillota</taxon>
        <taxon>Clostridia</taxon>
        <taxon>Thermosediminibacterales</taxon>
        <taxon>Tepidanaerobacteraceae</taxon>
        <taxon>Biomaibacter</taxon>
    </lineage>
</organism>
<sequence>MDMGITVQEALRIGELKNAKVIAGEKGLDRIVNYVITMDVPDAAKWIRGNELLLTAAYVFMNNPDMEKTFVYDLVERNCSALAIKPGRFIDKIPPQIIEPANEKNFPIIELPVYVAWHDIVNPIMLEILNKEAGIIKRSFEIHDELMKVALQGGDLAAVAGTLSYLLNCNVFIEDESFNLLSFSNCRGACDALSLEIIKNGRIPLDVIEEMDKKGIFNKIKTFKKPVRVNIRSKNNCYTRVIAPIIIKGEICGYITLIENDSRFGDFDLIAAEQAATIAALEIMKKQAVKQAEGKVKREFFENILAGNIKDASQIKSRLKYYGVNFKGDIAVIVIHMNYESALKAEEEDFKGFESVMAPLSHVILRKGEDIIIICSFSDVRTIGKYDEINILCKNISKSLGGIKEIRFGISDFHDDVAKISEGYIEAKRSLELADMLKNGTGSIVFYKDVWIYDFILSCKENENLKKFCDRRLLKLIEYDSKNKEENLLNTLRVYLDCTGKHNMAAEKLFIHRNTLNYRLNKIREILDCDLNDPSTRLRLEIGLKIANLL</sequence>
<evidence type="ECO:0000259" key="8">
    <source>
        <dbReference type="Pfam" id="PF17853"/>
    </source>
</evidence>
<keyword evidence="10" id="KW-1185">Reference proteome</keyword>
<evidence type="ECO:0000256" key="2">
    <source>
        <dbReference type="ARBA" id="ARBA00023015"/>
    </source>
</evidence>
<dbReference type="GO" id="GO:0005525">
    <property type="term" value="F:GTP binding"/>
    <property type="evidence" value="ECO:0007669"/>
    <property type="project" value="InterPro"/>
</dbReference>
<dbReference type="Pfam" id="PF13556">
    <property type="entry name" value="HTH_30"/>
    <property type="match status" value="1"/>
</dbReference>
<dbReference type="Gene3D" id="1.10.10.2840">
    <property type="entry name" value="PucR C-terminal helix-turn-helix domain"/>
    <property type="match status" value="1"/>
</dbReference>
<dbReference type="Gene3D" id="3.30.450.40">
    <property type="match status" value="1"/>
</dbReference>
<evidence type="ECO:0000259" key="7">
    <source>
        <dbReference type="Pfam" id="PF13556"/>
    </source>
</evidence>
<evidence type="ECO:0000256" key="4">
    <source>
        <dbReference type="ARBA" id="ARBA00023163"/>
    </source>
</evidence>
<evidence type="ECO:0000313" key="9">
    <source>
        <dbReference type="EMBL" id="AYO29735.1"/>
    </source>
</evidence>
<dbReference type="PANTHER" id="PTHR33744:SF1">
    <property type="entry name" value="DNA-BINDING TRANSCRIPTIONAL ACTIVATOR ADER"/>
    <property type="match status" value="1"/>
</dbReference>
<evidence type="ECO:0000259" key="6">
    <source>
        <dbReference type="Pfam" id="PF07905"/>
    </source>
</evidence>
<dbReference type="InterPro" id="IPR041522">
    <property type="entry name" value="CdaR_GGDEF"/>
</dbReference>
<feature type="domain" description="Purine catabolism PurC-like" evidence="6">
    <location>
        <begin position="10"/>
        <end position="128"/>
    </location>
</feature>
<accession>A0A3G2R337</accession>
<feature type="domain" description="PucR C-terminal helix-turn-helix" evidence="7">
    <location>
        <begin position="488"/>
        <end position="546"/>
    </location>
</feature>
<dbReference type="Proteomes" id="UP000280960">
    <property type="component" value="Chromosome"/>
</dbReference>
<dbReference type="Pfam" id="PF06018">
    <property type="entry name" value="CodY"/>
    <property type="match status" value="1"/>
</dbReference>
<dbReference type="Pfam" id="PF07905">
    <property type="entry name" value="PucR"/>
    <property type="match status" value="1"/>
</dbReference>
<keyword evidence="4" id="KW-0804">Transcription</keyword>
<evidence type="ECO:0000256" key="3">
    <source>
        <dbReference type="ARBA" id="ARBA00023125"/>
    </source>
</evidence>
<dbReference type="InterPro" id="IPR010312">
    <property type="entry name" value="Transc_reg_CodY_N"/>
</dbReference>
<evidence type="ECO:0000256" key="1">
    <source>
        <dbReference type="ARBA" id="ARBA00006754"/>
    </source>
</evidence>
<dbReference type="InterPro" id="IPR029016">
    <property type="entry name" value="GAF-like_dom_sf"/>
</dbReference>
<dbReference type="KEGG" id="bacg:D2962_03130"/>
<keyword evidence="2" id="KW-0805">Transcription regulation</keyword>
<dbReference type="PANTHER" id="PTHR33744">
    <property type="entry name" value="CARBOHYDRATE DIACID REGULATOR"/>
    <property type="match status" value="1"/>
</dbReference>
<dbReference type="Pfam" id="PF17853">
    <property type="entry name" value="GGDEF_2"/>
    <property type="match status" value="1"/>
</dbReference>
<gene>
    <name evidence="9" type="ORF">D2962_03130</name>
</gene>
<protein>
    <submittedName>
        <fullName evidence="9">PucR family transcriptional regulator</fullName>
    </submittedName>
</protein>
<evidence type="ECO:0000259" key="5">
    <source>
        <dbReference type="Pfam" id="PF06018"/>
    </source>
</evidence>
<name>A0A3G2R337_9FIRM</name>
<reference evidence="9 10" key="1">
    <citation type="submission" date="2018-10" db="EMBL/GenBank/DDBJ databases">
        <authorList>
            <person name="Zhang X."/>
        </authorList>
    </citation>
    <scope>NUCLEOTIDE SEQUENCE [LARGE SCALE GENOMIC DNA]</scope>
    <source>
        <strain evidence="9 10">SK-G1</strain>
    </source>
</reference>
<comment type="similarity">
    <text evidence="1">Belongs to the CdaR family.</text>
</comment>